<keyword evidence="6 9" id="KW-0904">Protein phosphatase</keyword>
<dbReference type="GO" id="GO:0008270">
    <property type="term" value="F:zinc ion binding"/>
    <property type="evidence" value="ECO:0007669"/>
    <property type="project" value="UniProtKB-KW"/>
</dbReference>
<dbReference type="EMBL" id="HBHK01026090">
    <property type="protein sequence ID" value="CAD9705753.1"/>
    <property type="molecule type" value="Transcribed_RNA"/>
</dbReference>
<dbReference type="GO" id="GO:0016020">
    <property type="term" value="C:membrane"/>
    <property type="evidence" value="ECO:0007669"/>
    <property type="project" value="UniProtKB-SubCell"/>
</dbReference>
<evidence type="ECO:0000256" key="1">
    <source>
        <dbReference type="ARBA" id="ARBA00004170"/>
    </source>
</evidence>
<dbReference type="InterPro" id="IPR001932">
    <property type="entry name" value="PPM-type_phosphatase-like_dom"/>
</dbReference>
<dbReference type="SMART" id="SM00356">
    <property type="entry name" value="ZnF_C3H1"/>
    <property type="match status" value="5"/>
</dbReference>
<feature type="domain" description="C3H1-type" evidence="12">
    <location>
        <begin position="517"/>
        <end position="545"/>
    </location>
</feature>
<feature type="zinc finger region" description="C3H1-type" evidence="8">
    <location>
        <begin position="571"/>
        <end position="599"/>
    </location>
</feature>
<dbReference type="InterPro" id="IPR036457">
    <property type="entry name" value="PPM-type-like_dom_sf"/>
</dbReference>
<evidence type="ECO:0000256" key="3">
    <source>
        <dbReference type="ARBA" id="ARBA00022771"/>
    </source>
</evidence>
<evidence type="ECO:0000259" key="11">
    <source>
        <dbReference type="PROSITE" id="PS50102"/>
    </source>
</evidence>
<name>A0A7S2WSN0_9STRA</name>
<evidence type="ECO:0000313" key="14">
    <source>
        <dbReference type="EMBL" id="CAD9705753.1"/>
    </source>
</evidence>
<organism evidence="14">
    <name type="scientific">Mucochytrium quahogii</name>
    <dbReference type="NCBI Taxonomy" id="96639"/>
    <lineage>
        <taxon>Eukaryota</taxon>
        <taxon>Sar</taxon>
        <taxon>Stramenopiles</taxon>
        <taxon>Bigyra</taxon>
        <taxon>Labyrinthulomycetes</taxon>
        <taxon>Thraustochytrida</taxon>
        <taxon>Thraustochytriidae</taxon>
        <taxon>Mucochytrium</taxon>
    </lineage>
</organism>
<dbReference type="SUPFAM" id="SSF81606">
    <property type="entry name" value="PP2C-like"/>
    <property type="match status" value="1"/>
</dbReference>
<feature type="domain" description="C3H1-type" evidence="12">
    <location>
        <begin position="608"/>
        <end position="635"/>
    </location>
</feature>
<dbReference type="Pfam" id="PF00481">
    <property type="entry name" value="PP2C"/>
    <property type="match status" value="1"/>
</dbReference>
<evidence type="ECO:0000256" key="6">
    <source>
        <dbReference type="ARBA" id="ARBA00022912"/>
    </source>
</evidence>
<dbReference type="PROSITE" id="PS01032">
    <property type="entry name" value="PPM_1"/>
    <property type="match status" value="1"/>
</dbReference>
<evidence type="ECO:0000256" key="8">
    <source>
        <dbReference type="PROSITE-ProRule" id="PRU00723"/>
    </source>
</evidence>
<keyword evidence="7" id="KW-0694">RNA-binding</keyword>
<feature type="zinc finger region" description="C3H1-type" evidence="8">
    <location>
        <begin position="485"/>
        <end position="513"/>
    </location>
</feature>
<dbReference type="SMART" id="SM00360">
    <property type="entry name" value="RRM"/>
    <property type="match status" value="1"/>
</dbReference>
<feature type="zinc finger region" description="C3H1-type" evidence="8">
    <location>
        <begin position="517"/>
        <end position="545"/>
    </location>
</feature>
<dbReference type="SUPFAM" id="SSF90229">
    <property type="entry name" value="CCCH zinc finger"/>
    <property type="match status" value="3"/>
</dbReference>
<keyword evidence="2 8" id="KW-0479">Metal-binding</keyword>
<keyword evidence="3 8" id="KW-0863">Zinc-finger</keyword>
<dbReference type="PROSITE" id="PS50103">
    <property type="entry name" value="ZF_C3H1"/>
    <property type="match status" value="5"/>
</dbReference>
<protein>
    <submittedName>
        <fullName evidence="14">Uncharacterized protein</fullName>
    </submittedName>
</protein>
<proteinExistence type="inferred from homology"/>
<dbReference type="GO" id="GO:0003723">
    <property type="term" value="F:RNA binding"/>
    <property type="evidence" value="ECO:0007669"/>
    <property type="project" value="UniProtKB-UniRule"/>
</dbReference>
<feature type="domain" description="C3H1-type" evidence="12">
    <location>
        <begin position="443"/>
        <end position="470"/>
    </location>
</feature>
<feature type="domain" description="C3H1-type" evidence="12">
    <location>
        <begin position="571"/>
        <end position="599"/>
    </location>
</feature>
<feature type="domain" description="RRM" evidence="11">
    <location>
        <begin position="643"/>
        <end position="718"/>
    </location>
</feature>
<dbReference type="AlphaFoldDB" id="A0A7S2WSN0"/>
<evidence type="ECO:0000256" key="10">
    <source>
        <dbReference type="SAM" id="MobiDB-lite"/>
    </source>
</evidence>
<accession>A0A7S2WSN0</accession>
<dbReference type="Gene3D" id="3.30.70.330">
    <property type="match status" value="1"/>
</dbReference>
<dbReference type="PANTHER" id="PTHR47992">
    <property type="entry name" value="PROTEIN PHOSPHATASE"/>
    <property type="match status" value="1"/>
</dbReference>
<dbReference type="InterPro" id="IPR000571">
    <property type="entry name" value="Znf_CCCH"/>
</dbReference>
<dbReference type="Gene3D" id="3.60.40.10">
    <property type="entry name" value="PPM-type phosphatase domain"/>
    <property type="match status" value="1"/>
</dbReference>
<feature type="zinc finger region" description="C3H1-type" evidence="8">
    <location>
        <begin position="608"/>
        <end position="635"/>
    </location>
</feature>
<dbReference type="Pfam" id="PF00076">
    <property type="entry name" value="RRM_1"/>
    <property type="match status" value="1"/>
</dbReference>
<sequence>MVDQDTCPCWPLLDYDKQKKSIKAEDFIVVQDDLVWRGQKFAVFGVFDGHGGPQAGNECHTQIVTVLLQFLDKVEVSDHEVTTISWVEDILPKVLSETFQAVDKRCCEKFKQSGTTATVVVVSFNNQLVNQDTEHDKWAHVTVANVGDSHAYAQIGTSKPLRLNTNHRLDNNEEECKRIVAAGGEVQKASARSTDKKDPLRLWPGGLMMGRTLGDPDAIHSLGAPAVNNWVFRLFDEENDLTPVPCRIILASDGLWDAVGTKQCFSTGRKKSAQATAQALVKLAVKQAGADRDDIAIFVIDVCATPETLGSAARKRLVSTCSSTMSSTSNTNHTPSSQPRYFNSQPLEGERFDEMVKVFEAEVSAKKMRFEEQIYKLEQERIQLEKERDLELEHALLESAEEMQLNNIAAEQDNEWESVQPRQRKGSVAEHSEEPVVDKEEVDTARKVCFAFQKGKCKKHENCRYLHTIASQDDTKVVHEQETPEKPNKICKQFQKTKNSKNGDECSFAHDEQLTKSGKRKVCFEFKKTATCKKGDQCKFLHIAQPSHDKPVPIDATPEVGGSSKEAPRKPISKKICFEFKKQGSCPHGDNCRFSHNLEEALGEQESNLKKKPCFAFRKGKCKLGDECKFKHQAQDSKKPKTYDLFITGLNADATPKTDIRIYFSKFGKPQTLTVKFESKLRGYAFLTFEDKSSVEALLAVEEHMINDTVIHVKKFVPKVTK</sequence>
<dbReference type="InterPro" id="IPR036855">
    <property type="entry name" value="Znf_CCCH_sf"/>
</dbReference>
<dbReference type="GO" id="GO:0004722">
    <property type="term" value="F:protein serine/threonine phosphatase activity"/>
    <property type="evidence" value="ECO:0007669"/>
    <property type="project" value="InterPro"/>
</dbReference>
<dbReference type="InterPro" id="IPR000222">
    <property type="entry name" value="PP2C_BS"/>
</dbReference>
<evidence type="ECO:0000256" key="5">
    <source>
        <dbReference type="ARBA" id="ARBA00022833"/>
    </source>
</evidence>
<feature type="compositionally biased region" description="Basic and acidic residues" evidence="10">
    <location>
        <begin position="427"/>
        <end position="437"/>
    </location>
</feature>
<comment type="similarity">
    <text evidence="9">Belongs to the PP2C family.</text>
</comment>
<evidence type="ECO:0000259" key="13">
    <source>
        <dbReference type="PROSITE" id="PS51746"/>
    </source>
</evidence>
<dbReference type="CDD" id="cd00143">
    <property type="entry name" value="PP2Cc"/>
    <property type="match status" value="1"/>
</dbReference>
<dbReference type="SMART" id="SM00332">
    <property type="entry name" value="PP2Cc"/>
    <property type="match status" value="1"/>
</dbReference>
<dbReference type="Pfam" id="PF25585">
    <property type="entry name" value="zf-CCCH_DUS3L"/>
    <property type="match status" value="1"/>
</dbReference>
<keyword evidence="5 8" id="KW-0862">Zinc</keyword>
<feature type="domain" description="PPM-type phosphatase" evidence="13">
    <location>
        <begin position="11"/>
        <end position="302"/>
    </location>
</feature>
<dbReference type="InterPro" id="IPR000504">
    <property type="entry name" value="RRM_dom"/>
</dbReference>
<evidence type="ECO:0000256" key="2">
    <source>
        <dbReference type="ARBA" id="ARBA00022723"/>
    </source>
</evidence>
<dbReference type="InterPro" id="IPR035979">
    <property type="entry name" value="RBD_domain_sf"/>
</dbReference>
<dbReference type="InterPro" id="IPR015655">
    <property type="entry name" value="PP2C"/>
</dbReference>
<evidence type="ECO:0000256" key="4">
    <source>
        <dbReference type="ARBA" id="ARBA00022801"/>
    </source>
</evidence>
<dbReference type="SUPFAM" id="SSF54928">
    <property type="entry name" value="RNA-binding domain, RBD"/>
    <property type="match status" value="1"/>
</dbReference>
<evidence type="ECO:0000259" key="12">
    <source>
        <dbReference type="PROSITE" id="PS50103"/>
    </source>
</evidence>
<gene>
    <name evidence="14" type="ORF">QSP1433_LOCUS16416</name>
</gene>
<feature type="zinc finger region" description="C3H1-type" evidence="8">
    <location>
        <begin position="443"/>
        <end position="470"/>
    </location>
</feature>
<dbReference type="PROSITE" id="PS50102">
    <property type="entry name" value="RRM"/>
    <property type="match status" value="1"/>
</dbReference>
<evidence type="ECO:0000256" key="7">
    <source>
        <dbReference type="PROSITE-ProRule" id="PRU00176"/>
    </source>
</evidence>
<dbReference type="PROSITE" id="PS51746">
    <property type="entry name" value="PPM_2"/>
    <property type="match status" value="1"/>
</dbReference>
<evidence type="ECO:0000256" key="9">
    <source>
        <dbReference type="RuleBase" id="RU003465"/>
    </source>
</evidence>
<feature type="domain" description="C3H1-type" evidence="12">
    <location>
        <begin position="485"/>
        <end position="513"/>
    </location>
</feature>
<reference evidence="14" key="1">
    <citation type="submission" date="2021-01" db="EMBL/GenBank/DDBJ databases">
        <authorList>
            <person name="Corre E."/>
            <person name="Pelletier E."/>
            <person name="Niang G."/>
            <person name="Scheremetjew M."/>
            <person name="Finn R."/>
            <person name="Kale V."/>
            <person name="Holt S."/>
            <person name="Cochrane G."/>
            <person name="Meng A."/>
            <person name="Brown T."/>
            <person name="Cohen L."/>
        </authorList>
    </citation>
    <scope>NUCLEOTIDE SEQUENCE</scope>
    <source>
        <strain evidence="14">NY070348D</strain>
    </source>
</reference>
<comment type="subcellular location">
    <subcellularLocation>
        <location evidence="1">Membrane</location>
        <topology evidence="1">Peripheral membrane protein</topology>
    </subcellularLocation>
</comment>
<feature type="region of interest" description="Disordered" evidence="10">
    <location>
        <begin position="412"/>
        <end position="437"/>
    </location>
</feature>
<dbReference type="InterPro" id="IPR012677">
    <property type="entry name" value="Nucleotide-bd_a/b_plait_sf"/>
</dbReference>
<dbReference type="Gene3D" id="3.30.1370.210">
    <property type="match status" value="3"/>
</dbReference>
<dbReference type="Pfam" id="PF00642">
    <property type="entry name" value="zf-CCCH"/>
    <property type="match status" value="1"/>
</dbReference>
<keyword evidence="4 9" id="KW-0378">Hydrolase</keyword>